<dbReference type="GO" id="GO:0005886">
    <property type="term" value="C:plasma membrane"/>
    <property type="evidence" value="ECO:0007669"/>
    <property type="project" value="UniProtKB-SubCell"/>
</dbReference>
<dbReference type="PANTHER" id="PTHR33362">
    <property type="entry name" value="SIALIC ACID TRAP TRANSPORTER PERMEASE PROTEIN SIAT-RELATED"/>
    <property type="match status" value="1"/>
</dbReference>
<sequence length="430" mass="45721">MVIETVFVLGLLFALLLGGVWIGIALFALGWATLTVFTDTLPGPLMANTTWGAASAWSLTALPMFIWMGEILTRSRVSEDMFKGLVPWLNRLPGRLLHCNVVGCGIFAAICGSSAATAATIGRMTVPELTRRGYDERMVIGSLAGSGTLGLMIPPSIMMIVYGITAEVSIARLFIAGVLPGLLLILLFSGFIAIWAMRNPSKVPAAEARTTLKEKLWESRLLIPTVLLIAAIIGSIYTGIATPTEAAALGVLGSLILSVVSGSMTWKVFWESAMAATRISCMIGFIIASAGFLTTATAFIGLPAAIAQGISNMGLSPGGLIIMLTIIFIVLGCFLDGVSMIVLTSAVLLPTVTAAGIDLIWFGIFVILVVEMAQITPPVGFNLFVLQSLTGRDMFTIARATMPFFFLLLLAVALLWFAPWLAVWLPKAML</sequence>
<reference evidence="10 11" key="2">
    <citation type="submission" date="2017-08" db="EMBL/GenBank/DDBJ databases">
        <authorList>
            <person name="de Groot N.N."/>
        </authorList>
    </citation>
    <scope>NUCLEOTIDE SEQUENCE [LARGE SCALE GENOMIC DNA]</scope>
    <source>
        <strain evidence="10">Orrdi1</strain>
    </source>
</reference>
<feature type="transmembrane region" description="Helical" evidence="7">
    <location>
        <begin position="139"/>
        <end position="164"/>
    </location>
</feature>
<keyword evidence="3 7" id="KW-0997">Cell inner membrane</keyword>
<dbReference type="PANTHER" id="PTHR33362:SF5">
    <property type="entry name" value="C4-DICARBOXYLATE TRAP TRANSPORTER LARGE PERMEASE PROTEIN DCTM"/>
    <property type="match status" value="1"/>
</dbReference>
<comment type="subcellular location">
    <subcellularLocation>
        <location evidence="1 7">Cell inner membrane</location>
        <topology evidence="1 7">Multi-pass membrane protein</topology>
    </subcellularLocation>
</comment>
<dbReference type="Proteomes" id="UP000078558">
    <property type="component" value="Chromosome I"/>
</dbReference>
<evidence type="ECO:0000256" key="2">
    <source>
        <dbReference type="ARBA" id="ARBA00022475"/>
    </source>
</evidence>
<evidence type="ECO:0000313" key="10">
    <source>
        <dbReference type="EMBL" id="SOE46934.1"/>
    </source>
</evidence>
<comment type="function">
    <text evidence="7">Part of the tripartite ATP-independent periplasmic (TRAP) transport system.</text>
</comment>
<comment type="subunit">
    <text evidence="7">The complex comprises the extracytoplasmic solute receptor protein and the two transmembrane proteins.</text>
</comment>
<feature type="transmembrane region" description="Helical" evidence="7">
    <location>
        <begin position="318"/>
        <end position="335"/>
    </location>
</feature>
<comment type="caution">
    <text evidence="7">Lacks conserved residue(s) required for the propagation of feature annotation.</text>
</comment>
<feature type="transmembrane region" description="Helical" evidence="7">
    <location>
        <begin position="7"/>
        <end position="31"/>
    </location>
</feature>
<feature type="transmembrane region" description="Helical" evidence="7">
    <location>
        <begin position="221"/>
        <end position="240"/>
    </location>
</feature>
<feature type="transmembrane region" description="Helical" evidence="7">
    <location>
        <begin position="246"/>
        <end position="269"/>
    </location>
</feature>
<dbReference type="Pfam" id="PF06808">
    <property type="entry name" value="DctM"/>
    <property type="match status" value="1"/>
</dbReference>
<dbReference type="NCBIfam" id="TIGR00786">
    <property type="entry name" value="dctM"/>
    <property type="match status" value="1"/>
</dbReference>
<reference evidence="9 11" key="1">
    <citation type="submission" date="2016-06" db="EMBL/GenBank/DDBJ databases">
        <authorList>
            <person name="Kjaerup R.B."/>
            <person name="Dalgaard T.S."/>
            <person name="Juul-Madsen H.R."/>
        </authorList>
    </citation>
    <scope>NUCLEOTIDE SEQUENCE [LARGE SCALE GENOMIC DNA]</scope>
    <source>
        <strain evidence="9">Orrdi1</strain>
    </source>
</reference>
<feature type="transmembrane region" description="Helical" evidence="7">
    <location>
        <begin position="170"/>
        <end position="196"/>
    </location>
</feature>
<feature type="transmembrane region" description="Helical" evidence="7">
    <location>
        <begin position="281"/>
        <end position="306"/>
    </location>
</feature>
<keyword evidence="5 7" id="KW-1133">Transmembrane helix</keyword>
<dbReference type="AlphaFoldDB" id="A0A1C3K4Y5"/>
<keyword evidence="6 7" id="KW-0472">Membrane</keyword>
<proteinExistence type="inferred from homology"/>
<keyword evidence="7" id="KW-0813">Transport</keyword>
<dbReference type="InterPro" id="IPR004681">
    <property type="entry name" value="TRAP_DctM"/>
</dbReference>
<protein>
    <recommendedName>
        <fullName evidence="7">TRAP transporter large permease protein</fullName>
    </recommendedName>
</protein>
<dbReference type="GO" id="GO:0022857">
    <property type="term" value="F:transmembrane transporter activity"/>
    <property type="evidence" value="ECO:0007669"/>
    <property type="project" value="UniProtKB-UniRule"/>
</dbReference>
<comment type="similarity">
    <text evidence="7">Belongs to the TRAP transporter large permease family.</text>
</comment>
<dbReference type="InterPro" id="IPR010656">
    <property type="entry name" value="DctM"/>
</dbReference>
<evidence type="ECO:0000313" key="11">
    <source>
        <dbReference type="Proteomes" id="UP000078558"/>
    </source>
</evidence>
<dbReference type="STRING" id="1851544.ODI_04343"/>
<dbReference type="EMBL" id="FLRC01000033">
    <property type="protein sequence ID" value="SBT26570.1"/>
    <property type="molecule type" value="Genomic_DNA"/>
</dbReference>
<gene>
    <name evidence="9" type="ORF">ODI_04343</name>
    <name evidence="10" type="ORF">ODI_R0545</name>
</gene>
<evidence type="ECO:0000313" key="9">
    <source>
        <dbReference type="EMBL" id="SBT26570.1"/>
    </source>
</evidence>
<evidence type="ECO:0000259" key="8">
    <source>
        <dbReference type="Pfam" id="PF06808"/>
    </source>
</evidence>
<name>A0A1C3K4Y5_9BURK</name>
<accession>A0A1C3K4Y5</accession>
<organism evidence="9 11">
    <name type="scientific">Orrella dioscoreae</name>
    <dbReference type="NCBI Taxonomy" id="1851544"/>
    <lineage>
        <taxon>Bacteria</taxon>
        <taxon>Pseudomonadati</taxon>
        <taxon>Pseudomonadota</taxon>
        <taxon>Betaproteobacteria</taxon>
        <taxon>Burkholderiales</taxon>
        <taxon>Alcaligenaceae</taxon>
        <taxon>Orrella</taxon>
    </lineage>
</organism>
<keyword evidence="11" id="KW-1185">Reference proteome</keyword>
<evidence type="ECO:0000256" key="4">
    <source>
        <dbReference type="ARBA" id="ARBA00022692"/>
    </source>
</evidence>
<keyword evidence="4 7" id="KW-0812">Transmembrane</keyword>
<dbReference type="PIRSF" id="PIRSF006066">
    <property type="entry name" value="HI0050"/>
    <property type="match status" value="1"/>
</dbReference>
<feature type="transmembrane region" description="Helical" evidence="7">
    <location>
        <begin position="347"/>
        <end position="370"/>
    </location>
</feature>
<evidence type="ECO:0000256" key="7">
    <source>
        <dbReference type="RuleBase" id="RU369079"/>
    </source>
</evidence>
<dbReference type="EMBL" id="LT907988">
    <property type="protein sequence ID" value="SOE46934.1"/>
    <property type="molecule type" value="Genomic_DNA"/>
</dbReference>
<feature type="transmembrane region" description="Helical" evidence="7">
    <location>
        <begin position="404"/>
        <end position="425"/>
    </location>
</feature>
<feature type="transmembrane region" description="Helical" evidence="7">
    <location>
        <begin position="51"/>
        <end position="73"/>
    </location>
</feature>
<feature type="domain" description="TRAP C4-dicarboxylate transport system permease DctM subunit" evidence="8">
    <location>
        <begin position="9"/>
        <end position="421"/>
    </location>
</feature>
<dbReference type="RefSeq" id="WP_067756500.1">
    <property type="nucleotide sequence ID" value="NZ_LT907988.1"/>
</dbReference>
<evidence type="ECO:0000256" key="6">
    <source>
        <dbReference type="ARBA" id="ARBA00023136"/>
    </source>
</evidence>
<evidence type="ECO:0000256" key="5">
    <source>
        <dbReference type="ARBA" id="ARBA00022989"/>
    </source>
</evidence>
<dbReference type="KEGG" id="odi:ODI_R0545"/>
<keyword evidence="2" id="KW-1003">Cell membrane</keyword>
<dbReference type="OrthoDB" id="9796052at2"/>
<evidence type="ECO:0000256" key="3">
    <source>
        <dbReference type="ARBA" id="ARBA00022519"/>
    </source>
</evidence>
<evidence type="ECO:0000256" key="1">
    <source>
        <dbReference type="ARBA" id="ARBA00004429"/>
    </source>
</evidence>